<feature type="domain" description="Phosphoethanolamine transferase N-terminal" evidence="10">
    <location>
        <begin position="57"/>
        <end position="205"/>
    </location>
</feature>
<evidence type="ECO:0000259" key="9">
    <source>
        <dbReference type="Pfam" id="PF00884"/>
    </source>
</evidence>
<feature type="domain" description="Sulfatase N-terminal" evidence="9">
    <location>
        <begin position="233"/>
        <end position="522"/>
    </location>
</feature>
<dbReference type="GO" id="GO:0005886">
    <property type="term" value="C:plasma membrane"/>
    <property type="evidence" value="ECO:0007669"/>
    <property type="project" value="UniProtKB-SubCell"/>
</dbReference>
<reference evidence="11 12" key="1">
    <citation type="journal article" date="2018" name="Front. Microbiol.">
        <title>Genetic and Phylogenetic Characteristics of Pasteurella multocida Isolates From Different Host Species.</title>
        <authorList>
            <person name="Peng Z."/>
            <person name="Liang W."/>
            <person name="Wang F."/>
            <person name="Xu Z."/>
            <person name="Xie Z."/>
            <person name="Lian Z."/>
            <person name="Hua L."/>
            <person name="Zhou R."/>
            <person name="Chen H."/>
            <person name="Wu B."/>
        </authorList>
    </citation>
    <scope>NUCLEOTIDE SEQUENCE [LARGE SCALE GENOMIC DNA]</scope>
    <source>
        <strain evidence="11 12">HNA06</strain>
    </source>
</reference>
<dbReference type="CDD" id="cd16017">
    <property type="entry name" value="LptA"/>
    <property type="match status" value="1"/>
</dbReference>
<dbReference type="Proteomes" id="UP000540079">
    <property type="component" value="Unassembled WGS sequence"/>
</dbReference>
<evidence type="ECO:0000256" key="1">
    <source>
        <dbReference type="ARBA" id="ARBA00004429"/>
    </source>
</evidence>
<evidence type="ECO:0000256" key="5">
    <source>
        <dbReference type="ARBA" id="ARBA00022692"/>
    </source>
</evidence>
<dbReference type="InterPro" id="IPR017850">
    <property type="entry name" value="Alkaline_phosphatase_core_sf"/>
</dbReference>
<sequence length="543" mass="62468">MKKLRFRWSLSSSKLLALTAFYFSVILNYPFYAKVLSIHPLTHTSADYFIYTMPLVIFVILNAAFQIIAIPVIHKIIMPCLIVISAAISYNTLFFDIYFNREMLQNVVQSNLAEGSRLITWTYLEWLLAFGFVPALLYCLTRVNYHHVVKELLVRLSMILLSVLLFVGVAAFFYQDYSAFFRNNKSLTHLLVPSNFIGATINVIQDLRAVNLPYVQLDLKASQAKTDQDRHVTVLIIGETTRAKNWGLNHYERQTTPLLAKRGEDVINFQHMTSCGTSTAVSVPCMFSSLDRKHFSNVQADHQDNLLDILQRAGIAIKWLNNNSDCKGVCKHIPYQNVTTLNLAEYCRNGECLDNILLTQVDQLLDSTDKDTVLVLHTIGNHGPTYYERYTPEYRQFVPTCDTNQINRCSKQQLVNTYDNGILYVDQFIDQVISKLEQRQHLQSAVIYVSDHGESLGEKGVYLHAAPYVIAPTEQTHIPMIMWFSPRWKASQQVDLTCLRQKAKEEAYSHDHFFSTVFGLMQMSEESETYQQDMDILRRCRTR</sequence>
<feature type="transmembrane region" description="Helical" evidence="8">
    <location>
        <begin position="118"/>
        <end position="140"/>
    </location>
</feature>
<organism evidence="11 12">
    <name type="scientific">Pasteurella multocida</name>
    <dbReference type="NCBI Taxonomy" id="747"/>
    <lineage>
        <taxon>Bacteria</taxon>
        <taxon>Pseudomonadati</taxon>
        <taxon>Pseudomonadota</taxon>
        <taxon>Gammaproteobacteria</taxon>
        <taxon>Pasteurellales</taxon>
        <taxon>Pasteurellaceae</taxon>
        <taxon>Pasteurella</taxon>
    </lineage>
</organism>
<keyword evidence="4 11" id="KW-0808">Transferase</keyword>
<comment type="caution">
    <text evidence="11">The sequence shown here is derived from an EMBL/GenBank/DDBJ whole genome shotgun (WGS) entry which is preliminary data.</text>
</comment>
<evidence type="ECO:0000256" key="3">
    <source>
        <dbReference type="ARBA" id="ARBA00022519"/>
    </source>
</evidence>
<dbReference type="AlphaFoldDB" id="A0A849CHX0"/>
<keyword evidence="6 8" id="KW-1133">Transmembrane helix</keyword>
<dbReference type="RefSeq" id="WP_014667836.1">
    <property type="nucleotide sequence ID" value="NZ_CP030096.1"/>
</dbReference>
<dbReference type="NCBIfam" id="NF028537">
    <property type="entry name" value="P_eth_NH2_trans"/>
    <property type="match status" value="1"/>
</dbReference>
<evidence type="ECO:0000256" key="7">
    <source>
        <dbReference type="ARBA" id="ARBA00023136"/>
    </source>
</evidence>
<protein>
    <submittedName>
        <fullName evidence="11">Phosphoethanolamine transferase</fullName>
    </submittedName>
</protein>
<evidence type="ECO:0000256" key="8">
    <source>
        <dbReference type="SAM" id="Phobius"/>
    </source>
</evidence>
<comment type="subcellular location">
    <subcellularLocation>
        <location evidence="1">Cell inner membrane</location>
        <topology evidence="1">Multi-pass membrane protein</topology>
    </subcellularLocation>
</comment>
<feature type="transmembrane region" description="Helical" evidence="8">
    <location>
        <begin position="49"/>
        <end position="69"/>
    </location>
</feature>
<dbReference type="Pfam" id="PF08019">
    <property type="entry name" value="EptA_B_N"/>
    <property type="match status" value="1"/>
</dbReference>
<evidence type="ECO:0000259" key="10">
    <source>
        <dbReference type="Pfam" id="PF08019"/>
    </source>
</evidence>
<feature type="transmembrane region" description="Helical" evidence="8">
    <location>
        <begin position="76"/>
        <end position="98"/>
    </location>
</feature>
<evidence type="ECO:0000256" key="4">
    <source>
        <dbReference type="ARBA" id="ARBA00022679"/>
    </source>
</evidence>
<evidence type="ECO:0000313" key="12">
    <source>
        <dbReference type="Proteomes" id="UP000540079"/>
    </source>
</evidence>
<evidence type="ECO:0000256" key="2">
    <source>
        <dbReference type="ARBA" id="ARBA00022475"/>
    </source>
</evidence>
<feature type="transmembrane region" description="Helical" evidence="8">
    <location>
        <begin position="152"/>
        <end position="174"/>
    </location>
</feature>
<dbReference type="PANTHER" id="PTHR30443:SF0">
    <property type="entry name" value="PHOSPHOETHANOLAMINE TRANSFERASE EPTA"/>
    <property type="match status" value="1"/>
</dbReference>
<dbReference type="InterPro" id="IPR058130">
    <property type="entry name" value="PEA_transf_C"/>
</dbReference>
<dbReference type="Pfam" id="PF00884">
    <property type="entry name" value="Sulfatase"/>
    <property type="match status" value="1"/>
</dbReference>
<dbReference type="GO" id="GO:0009244">
    <property type="term" value="P:lipopolysaccharide core region biosynthetic process"/>
    <property type="evidence" value="ECO:0007669"/>
    <property type="project" value="TreeGrafter"/>
</dbReference>
<dbReference type="Gene3D" id="3.40.720.10">
    <property type="entry name" value="Alkaline Phosphatase, subunit A"/>
    <property type="match status" value="1"/>
</dbReference>
<dbReference type="EMBL" id="PPVL01000003">
    <property type="protein sequence ID" value="NNI78687.1"/>
    <property type="molecule type" value="Genomic_DNA"/>
</dbReference>
<keyword evidence="5 8" id="KW-0812">Transmembrane</keyword>
<keyword evidence="7 8" id="KW-0472">Membrane</keyword>
<keyword evidence="2" id="KW-1003">Cell membrane</keyword>
<evidence type="ECO:0000256" key="6">
    <source>
        <dbReference type="ARBA" id="ARBA00022989"/>
    </source>
</evidence>
<accession>A0A849CHX0</accession>
<proteinExistence type="predicted"/>
<gene>
    <name evidence="11" type="ORF">C2800_04510</name>
</gene>
<evidence type="ECO:0000313" key="11">
    <source>
        <dbReference type="EMBL" id="NNI78687.1"/>
    </source>
</evidence>
<dbReference type="PANTHER" id="PTHR30443">
    <property type="entry name" value="INNER MEMBRANE PROTEIN"/>
    <property type="match status" value="1"/>
</dbReference>
<dbReference type="InterPro" id="IPR012549">
    <property type="entry name" value="EptA-like_N"/>
</dbReference>
<keyword evidence="3" id="KW-0997">Cell inner membrane</keyword>
<dbReference type="InterPro" id="IPR040423">
    <property type="entry name" value="PEA_transferase"/>
</dbReference>
<name>A0A849CHX0_PASMD</name>
<dbReference type="SUPFAM" id="SSF53649">
    <property type="entry name" value="Alkaline phosphatase-like"/>
    <property type="match status" value="1"/>
</dbReference>
<dbReference type="InterPro" id="IPR000917">
    <property type="entry name" value="Sulfatase_N"/>
</dbReference>
<dbReference type="GO" id="GO:0016776">
    <property type="term" value="F:phosphotransferase activity, phosphate group as acceptor"/>
    <property type="evidence" value="ECO:0007669"/>
    <property type="project" value="TreeGrafter"/>
</dbReference>